<evidence type="ECO:0000256" key="1">
    <source>
        <dbReference type="SAM" id="MobiDB-lite"/>
    </source>
</evidence>
<organism evidence="2 3">
    <name type="scientific">Cirrhinus molitorella</name>
    <name type="common">mud carp</name>
    <dbReference type="NCBI Taxonomy" id="172907"/>
    <lineage>
        <taxon>Eukaryota</taxon>
        <taxon>Metazoa</taxon>
        <taxon>Chordata</taxon>
        <taxon>Craniata</taxon>
        <taxon>Vertebrata</taxon>
        <taxon>Euteleostomi</taxon>
        <taxon>Actinopterygii</taxon>
        <taxon>Neopterygii</taxon>
        <taxon>Teleostei</taxon>
        <taxon>Ostariophysi</taxon>
        <taxon>Cypriniformes</taxon>
        <taxon>Cyprinidae</taxon>
        <taxon>Labeoninae</taxon>
        <taxon>Labeonini</taxon>
        <taxon>Cirrhinus</taxon>
    </lineage>
</organism>
<name>A0ABR3MNM6_9TELE</name>
<accession>A0ABR3MNM6</accession>
<reference evidence="2 3" key="1">
    <citation type="submission" date="2023-09" db="EMBL/GenBank/DDBJ databases">
        <authorList>
            <person name="Wang M."/>
        </authorList>
    </citation>
    <scope>NUCLEOTIDE SEQUENCE [LARGE SCALE GENOMIC DNA]</scope>
    <source>
        <strain evidence="2">GT-2023</strain>
        <tissue evidence="2">Liver</tissue>
    </source>
</reference>
<gene>
    <name evidence="2" type="ORF">QQF64_001887</name>
</gene>
<dbReference type="Proteomes" id="UP001558613">
    <property type="component" value="Unassembled WGS sequence"/>
</dbReference>
<evidence type="ECO:0000313" key="3">
    <source>
        <dbReference type="Proteomes" id="UP001558613"/>
    </source>
</evidence>
<protein>
    <submittedName>
        <fullName evidence="2">Uncharacterized protein</fullName>
    </submittedName>
</protein>
<proteinExistence type="predicted"/>
<feature type="compositionally biased region" description="Basic and acidic residues" evidence="1">
    <location>
        <begin position="54"/>
        <end position="70"/>
    </location>
</feature>
<dbReference type="EMBL" id="JAYMGO010000010">
    <property type="protein sequence ID" value="KAL1266212.1"/>
    <property type="molecule type" value="Genomic_DNA"/>
</dbReference>
<sequence>MNSGWSICVVSELSGLNSVCQCLWEQQQFSSHRGERPSQIHGSLPEGNFALGDANERPSNRSHMKETIKS</sequence>
<evidence type="ECO:0000313" key="2">
    <source>
        <dbReference type="EMBL" id="KAL1266212.1"/>
    </source>
</evidence>
<keyword evidence="3" id="KW-1185">Reference proteome</keyword>
<feature type="region of interest" description="Disordered" evidence="1">
    <location>
        <begin position="33"/>
        <end position="70"/>
    </location>
</feature>
<comment type="caution">
    <text evidence="2">The sequence shown here is derived from an EMBL/GenBank/DDBJ whole genome shotgun (WGS) entry which is preliminary data.</text>
</comment>